<proteinExistence type="predicted"/>
<dbReference type="EMBL" id="CP039346">
    <property type="protein sequence ID" value="QCD82835.1"/>
    <property type="molecule type" value="Genomic_DNA"/>
</dbReference>
<reference evidence="1 2" key="1">
    <citation type="submission" date="2019-04" db="EMBL/GenBank/DDBJ databases">
        <title>An improved genome assembly and genetic linkage map for asparagus bean, Vigna unguiculata ssp. sesquipedialis.</title>
        <authorList>
            <person name="Xia Q."/>
            <person name="Zhang R."/>
            <person name="Dong Y."/>
        </authorList>
    </citation>
    <scope>NUCLEOTIDE SEQUENCE [LARGE SCALE GENOMIC DNA]</scope>
    <source>
        <tissue evidence="1">Leaf</tissue>
    </source>
</reference>
<gene>
    <name evidence="1" type="ORF">DEO72_LG2g3176</name>
</gene>
<sequence length="149" mass="16155">MEYGLNSGQFGVSWVQQPGGFLDFNIPLPPGDDGGSGTIGPCTAWRLAIRCVPPGGDRKIVALEGRWRLARGGSYPITLTWGYERGMFVCFVLTFEDATCGEVRGWWITCVGLRAGSSPFLFVYGDDRVIRYTGADVGTGYAEDAQATE</sequence>
<evidence type="ECO:0000313" key="1">
    <source>
        <dbReference type="EMBL" id="QCD82835.1"/>
    </source>
</evidence>
<dbReference type="Proteomes" id="UP000501690">
    <property type="component" value="Linkage Group LG2"/>
</dbReference>
<evidence type="ECO:0000313" key="2">
    <source>
        <dbReference type="Proteomes" id="UP000501690"/>
    </source>
</evidence>
<protein>
    <submittedName>
        <fullName evidence="1">Uncharacterized protein</fullName>
    </submittedName>
</protein>
<accession>A0A4D6L2Z8</accession>
<organism evidence="1 2">
    <name type="scientific">Vigna unguiculata</name>
    <name type="common">Cowpea</name>
    <dbReference type="NCBI Taxonomy" id="3917"/>
    <lineage>
        <taxon>Eukaryota</taxon>
        <taxon>Viridiplantae</taxon>
        <taxon>Streptophyta</taxon>
        <taxon>Embryophyta</taxon>
        <taxon>Tracheophyta</taxon>
        <taxon>Spermatophyta</taxon>
        <taxon>Magnoliopsida</taxon>
        <taxon>eudicotyledons</taxon>
        <taxon>Gunneridae</taxon>
        <taxon>Pentapetalae</taxon>
        <taxon>rosids</taxon>
        <taxon>fabids</taxon>
        <taxon>Fabales</taxon>
        <taxon>Fabaceae</taxon>
        <taxon>Papilionoideae</taxon>
        <taxon>50 kb inversion clade</taxon>
        <taxon>NPAAA clade</taxon>
        <taxon>indigoferoid/millettioid clade</taxon>
        <taxon>Phaseoleae</taxon>
        <taxon>Vigna</taxon>
    </lineage>
</organism>
<keyword evidence="2" id="KW-1185">Reference proteome</keyword>
<dbReference type="AlphaFoldDB" id="A0A4D6L2Z8"/>
<name>A0A4D6L2Z8_VIGUN</name>